<evidence type="ECO:0000256" key="1">
    <source>
        <dbReference type="ARBA" id="ARBA00001933"/>
    </source>
</evidence>
<keyword evidence="3" id="KW-0808">Transferase</keyword>
<sequence length="465" mass="51813">MYYKSVLDSHLRGQTLRGPSMKSEPAFYRRLEQSLDVTRKRGGCITLKPRWEDDVLDFTSSDFLSLSRSGRIRDTSMEELARCGDFRLSASGSRTQYGNYDYLNVVEKEISTFHNADTAWICHSGFLANIAVFEAVPLPGDAIVWDEFSHASTALGVKLSNAAHKISFKHNDIDSLRDVLTSLRDEDASFRSGAKSILICVESIYSMEGDICPLLEFVQLAKELFPAGNAQFVIDEAHSSGVLGPRGGGLVQELGLEKDIAIRVHVCSKALGATGGVILCNQTIRNVIIQNARSLTYSGAPSIPMVACIRAGYQLLRNGHTQDQQNHIQEIVKYFLQSITDHPIWQEAIDEGLITIPLADEWQQRPYHSHIMPILLHHGHEMYLFYHLIITNMNAYPISYPTVPKGASRIRLVFHAHNSRKEIDALVAAIGDWASEMIEISQSGNKNSLPSAARKVNSMQLTRQS</sequence>
<dbReference type="GO" id="GO:0030170">
    <property type="term" value="F:pyridoxal phosphate binding"/>
    <property type="evidence" value="ECO:0007669"/>
    <property type="project" value="InterPro"/>
</dbReference>
<dbReference type="InterPro" id="IPR004839">
    <property type="entry name" value="Aminotransferase_I/II_large"/>
</dbReference>
<evidence type="ECO:0000259" key="6">
    <source>
        <dbReference type="Pfam" id="PF00155"/>
    </source>
</evidence>
<dbReference type="Pfam" id="PF00155">
    <property type="entry name" value="Aminotran_1_2"/>
    <property type="match status" value="1"/>
</dbReference>
<dbReference type="Gene3D" id="3.90.1150.10">
    <property type="entry name" value="Aspartate Aminotransferase, domain 1"/>
    <property type="match status" value="1"/>
</dbReference>
<evidence type="ECO:0000256" key="4">
    <source>
        <dbReference type="ARBA" id="ARBA00022898"/>
    </source>
</evidence>
<reference evidence="8" key="1">
    <citation type="journal article" date="2016" name="Genome Biol. Evol.">
        <title>Comparative 'omics' of the Fusarium fujikuroi species complex highlights differences in genetic potential and metabolite synthesis.</title>
        <authorList>
            <person name="Niehaus E.-M."/>
            <person name="Muensterkoetter M."/>
            <person name="Proctor R.H."/>
            <person name="Brown D.W."/>
            <person name="Sharon A."/>
            <person name="Idan Y."/>
            <person name="Oren-Young L."/>
            <person name="Sieber C.M."/>
            <person name="Novak O."/>
            <person name="Pencik A."/>
            <person name="Tarkowska D."/>
            <person name="Hromadova K."/>
            <person name="Freeman S."/>
            <person name="Maymon M."/>
            <person name="Elazar M."/>
            <person name="Youssef S.A."/>
            <person name="El-Shabrawy E.S.M."/>
            <person name="Shalaby A.B.A."/>
            <person name="Houterman P."/>
            <person name="Brock N.L."/>
            <person name="Burkhardt I."/>
            <person name="Tsavkelova E.A."/>
            <person name="Dickschat J.S."/>
            <person name="Galuszka P."/>
            <person name="Gueldener U."/>
            <person name="Tudzynski B."/>
        </authorList>
    </citation>
    <scope>NUCLEOTIDE SEQUENCE [LARGE SCALE GENOMIC DNA]</scope>
    <source>
        <strain evidence="8">ET1</strain>
    </source>
</reference>
<dbReference type="SUPFAM" id="SSF53383">
    <property type="entry name" value="PLP-dependent transferases"/>
    <property type="match status" value="1"/>
</dbReference>
<organism evidence="7 8">
    <name type="scientific">Fusarium proliferatum (strain ET1)</name>
    <name type="common">Orchid endophyte fungus</name>
    <dbReference type="NCBI Taxonomy" id="1227346"/>
    <lineage>
        <taxon>Eukaryota</taxon>
        <taxon>Fungi</taxon>
        <taxon>Dikarya</taxon>
        <taxon>Ascomycota</taxon>
        <taxon>Pezizomycotina</taxon>
        <taxon>Sordariomycetes</taxon>
        <taxon>Hypocreomycetidae</taxon>
        <taxon>Hypocreales</taxon>
        <taxon>Nectriaceae</taxon>
        <taxon>Fusarium</taxon>
        <taxon>Fusarium fujikuroi species complex</taxon>
    </lineage>
</organism>
<name>A0A1L7VC82_FUSPR</name>
<dbReference type="AlphaFoldDB" id="A0A1L7VC82"/>
<evidence type="ECO:0000313" key="8">
    <source>
        <dbReference type="Proteomes" id="UP000183971"/>
    </source>
</evidence>
<accession>A0A1L7VC82</accession>
<feature type="domain" description="Aminotransferase class I/classII large" evidence="6">
    <location>
        <begin position="54"/>
        <end position="430"/>
    </location>
</feature>
<dbReference type="Gene3D" id="3.40.640.10">
    <property type="entry name" value="Type I PLP-dependent aspartate aminotransferase-like (Major domain)"/>
    <property type="match status" value="1"/>
</dbReference>
<dbReference type="InterPro" id="IPR015424">
    <property type="entry name" value="PyrdxlP-dep_Trfase"/>
</dbReference>
<dbReference type="RefSeq" id="XP_031077889.1">
    <property type="nucleotide sequence ID" value="XM_031227454.1"/>
</dbReference>
<dbReference type="EMBL" id="FJOF01000002">
    <property type="protein sequence ID" value="CZR37296.1"/>
    <property type="molecule type" value="Genomic_DNA"/>
</dbReference>
<dbReference type="InterPro" id="IPR050087">
    <property type="entry name" value="AON_synthase_class-II"/>
</dbReference>
<comment type="caution">
    <text evidence="7">The sequence shown here is derived from an EMBL/GenBank/DDBJ whole genome shotgun (WGS) entry which is preliminary data.</text>
</comment>
<dbReference type="GeneID" id="42047329"/>
<evidence type="ECO:0000256" key="5">
    <source>
        <dbReference type="SAM" id="MobiDB-lite"/>
    </source>
</evidence>
<gene>
    <name evidence="7" type="ORF">FPRO_02444</name>
</gene>
<evidence type="ECO:0000256" key="2">
    <source>
        <dbReference type="ARBA" id="ARBA00010008"/>
    </source>
</evidence>
<dbReference type="InterPro" id="IPR015422">
    <property type="entry name" value="PyrdxlP-dep_Trfase_small"/>
</dbReference>
<protein>
    <submittedName>
        <fullName evidence="7">Related to aminotransferase</fullName>
    </submittedName>
</protein>
<proteinExistence type="inferred from homology"/>
<dbReference type="Proteomes" id="UP000183971">
    <property type="component" value="Unassembled WGS sequence"/>
</dbReference>
<comment type="similarity">
    <text evidence="2">Belongs to the class-II pyridoxal-phosphate-dependent aminotransferase family. BioF subfamily.</text>
</comment>
<evidence type="ECO:0000313" key="7">
    <source>
        <dbReference type="EMBL" id="CZR37296.1"/>
    </source>
</evidence>
<keyword evidence="8" id="KW-1185">Reference proteome</keyword>
<evidence type="ECO:0000256" key="3">
    <source>
        <dbReference type="ARBA" id="ARBA00022679"/>
    </source>
</evidence>
<dbReference type="InterPro" id="IPR015421">
    <property type="entry name" value="PyrdxlP-dep_Trfase_major"/>
</dbReference>
<dbReference type="PANTHER" id="PTHR13693:SF77">
    <property type="entry name" value="8-AMINO-7-OXONONANOATE SYNTHASE"/>
    <property type="match status" value="1"/>
</dbReference>
<comment type="cofactor">
    <cofactor evidence="1">
        <name>pyridoxal 5'-phosphate</name>
        <dbReference type="ChEBI" id="CHEBI:597326"/>
    </cofactor>
</comment>
<dbReference type="PANTHER" id="PTHR13693">
    <property type="entry name" value="CLASS II AMINOTRANSFERASE/8-AMINO-7-OXONONANOATE SYNTHASE"/>
    <property type="match status" value="1"/>
</dbReference>
<dbReference type="VEuPathDB" id="FungiDB:FPRO_02444"/>
<keyword evidence="7" id="KW-0032">Aminotransferase</keyword>
<keyword evidence="4" id="KW-0663">Pyridoxal phosphate</keyword>
<dbReference type="GO" id="GO:0008483">
    <property type="term" value="F:transaminase activity"/>
    <property type="evidence" value="ECO:0007669"/>
    <property type="project" value="UniProtKB-KW"/>
</dbReference>
<feature type="region of interest" description="Disordered" evidence="5">
    <location>
        <begin position="444"/>
        <end position="465"/>
    </location>
</feature>
<dbReference type="GO" id="GO:0009102">
    <property type="term" value="P:biotin biosynthetic process"/>
    <property type="evidence" value="ECO:0007669"/>
    <property type="project" value="TreeGrafter"/>
</dbReference>